<reference evidence="2 3" key="1">
    <citation type="journal article" date="2013" name="Genome Announc.">
        <title>Draft Genome Sequence of Helicobacter fennelliae Strain MRY12-0050, Isolated from a Bacteremia Patient.</title>
        <authorList>
            <person name="Rimbara E."/>
            <person name="Matsui M."/>
            <person name="Mori S."/>
            <person name="Suzuki S."/>
            <person name="Suzuki M."/>
            <person name="Kim H."/>
            <person name="Sekizuka T."/>
            <person name="Kuroda M."/>
            <person name="Shibayama K."/>
        </authorList>
    </citation>
    <scope>NUCLEOTIDE SEQUENCE [LARGE SCALE GENOMIC DNA]</scope>
    <source>
        <strain evidence="2 3">MRY12-0050</strain>
    </source>
</reference>
<dbReference type="Pfam" id="PF02521">
    <property type="entry name" value="HP_OMP_2"/>
    <property type="match status" value="1"/>
</dbReference>
<accession>T1DWU4</accession>
<dbReference type="Proteomes" id="UP000018143">
    <property type="component" value="Unassembled WGS sequence"/>
</dbReference>
<keyword evidence="3" id="KW-1185">Reference proteome</keyword>
<evidence type="ECO:0000256" key="1">
    <source>
        <dbReference type="SAM" id="SignalP"/>
    </source>
</evidence>
<dbReference type="RefSeq" id="WP_023949608.1">
    <property type="nucleotide sequence ID" value="NZ_BASD01000029.1"/>
</dbReference>
<evidence type="ECO:0000313" key="3">
    <source>
        <dbReference type="Proteomes" id="UP000018143"/>
    </source>
</evidence>
<dbReference type="EMBL" id="BASD01000029">
    <property type="protein sequence ID" value="GAD19933.1"/>
    <property type="molecule type" value="Genomic_DNA"/>
</dbReference>
<protein>
    <submittedName>
        <fullName evidence="2">Outer membrane protein</fullName>
    </submittedName>
</protein>
<dbReference type="AlphaFoldDB" id="T1DWU4"/>
<dbReference type="OrthoDB" id="5328533at2"/>
<dbReference type="STRING" id="1325130.HFN_1173"/>
<gene>
    <name evidence="2" type="ORF">HFN_1173</name>
</gene>
<name>T1DWU4_9HELI</name>
<keyword evidence="1" id="KW-0732">Signal</keyword>
<comment type="caution">
    <text evidence="2">The sequence shown here is derived from an EMBL/GenBank/DDBJ whole genome shotgun (WGS) entry which is preliminary data.</text>
</comment>
<organism evidence="2 3">
    <name type="scientific">Helicobacter fennelliae MRY12-0050</name>
    <dbReference type="NCBI Taxonomy" id="1325130"/>
    <lineage>
        <taxon>Bacteria</taxon>
        <taxon>Pseudomonadati</taxon>
        <taxon>Campylobacterota</taxon>
        <taxon>Epsilonproteobacteria</taxon>
        <taxon>Campylobacterales</taxon>
        <taxon>Helicobacteraceae</taxon>
        <taxon>Helicobacter</taxon>
    </lineage>
</organism>
<feature type="signal peptide" evidence="1">
    <location>
        <begin position="1"/>
        <end position="19"/>
    </location>
</feature>
<feature type="chain" id="PRO_5004587080" evidence="1">
    <location>
        <begin position="20"/>
        <end position="465"/>
    </location>
</feature>
<sequence length="465" mass="51177">MKTMRFAFLLGISTSMALAQVDSRDVDSKDITQELDSQERNLNERESSAKQKFALEAGVEIYNKFGLNGRGASPTDSYGYVLGQINGIYSYKGLEIKLGGAGAGLTYDSTRYGYGAGGFASTSGGFVNEAYNYIGYWTGYDAKSPSSSNNTHNYFIHNANISYKGEHFSIIGGRFYENDENYYNAYAEGIKLKANSQNLYAQISGISSGALVGDGFFWDYTRAYTPNGLLSANFGYKNDHFDLSAFYYYGISEYSAPGINASATFGNPSKIASNTRLNVIFPIYDSFTQIGVLLTPLADKKPDFTSSILIREDIDFLDHYGVSLALYKNIGFANARIGLFGSPLGVNIWDNSVQVLGASLNAIAAPDALTTMIFTRAHYENLAPFVTALEFNLDGRYTTAPSSDEYSLKFSTIWSVTQKIDVLFIANYYTSVVKNIAWSRVSDSAFSGTTTIDRSYLMTKINFKI</sequence>
<dbReference type="InterPro" id="IPR003678">
    <property type="entry name" value="Put_OMP"/>
</dbReference>
<proteinExistence type="predicted"/>
<evidence type="ECO:0000313" key="2">
    <source>
        <dbReference type="EMBL" id="GAD19933.1"/>
    </source>
</evidence>